<feature type="region of interest" description="Disordered" evidence="1">
    <location>
        <begin position="493"/>
        <end position="522"/>
    </location>
</feature>
<feature type="region of interest" description="Disordered" evidence="1">
    <location>
        <begin position="152"/>
        <end position="189"/>
    </location>
</feature>
<evidence type="ECO:0008006" key="4">
    <source>
        <dbReference type="Google" id="ProtNLM"/>
    </source>
</evidence>
<organism evidence="2 3">
    <name type="scientific">Edaphochlamys debaryana</name>
    <dbReference type="NCBI Taxonomy" id="47281"/>
    <lineage>
        <taxon>Eukaryota</taxon>
        <taxon>Viridiplantae</taxon>
        <taxon>Chlorophyta</taxon>
        <taxon>core chlorophytes</taxon>
        <taxon>Chlorophyceae</taxon>
        <taxon>CS clade</taxon>
        <taxon>Chlamydomonadales</taxon>
        <taxon>Chlamydomonadales incertae sedis</taxon>
        <taxon>Edaphochlamys</taxon>
    </lineage>
</organism>
<name>A0A836C0X0_9CHLO</name>
<accession>A0A836C0X0</accession>
<gene>
    <name evidence="2" type="ORF">HYH03_005752</name>
</gene>
<dbReference type="EMBL" id="JAEHOE010000020">
    <property type="protein sequence ID" value="KAG2496150.1"/>
    <property type="molecule type" value="Genomic_DNA"/>
</dbReference>
<feature type="region of interest" description="Disordered" evidence="1">
    <location>
        <begin position="812"/>
        <end position="832"/>
    </location>
</feature>
<feature type="compositionally biased region" description="Low complexity" evidence="1">
    <location>
        <begin position="509"/>
        <end position="522"/>
    </location>
</feature>
<evidence type="ECO:0000313" key="2">
    <source>
        <dbReference type="EMBL" id="KAG2496150.1"/>
    </source>
</evidence>
<feature type="compositionally biased region" description="Low complexity" evidence="1">
    <location>
        <begin position="84"/>
        <end position="98"/>
    </location>
</feature>
<dbReference type="OrthoDB" id="10521835at2759"/>
<evidence type="ECO:0000256" key="1">
    <source>
        <dbReference type="SAM" id="MobiDB-lite"/>
    </source>
</evidence>
<feature type="region of interest" description="Disordered" evidence="1">
    <location>
        <begin position="460"/>
        <end position="481"/>
    </location>
</feature>
<dbReference type="InterPro" id="IPR036047">
    <property type="entry name" value="F-box-like_dom_sf"/>
</dbReference>
<feature type="region of interest" description="Disordered" evidence="1">
    <location>
        <begin position="65"/>
        <end position="98"/>
    </location>
</feature>
<comment type="caution">
    <text evidence="2">The sequence shown here is derived from an EMBL/GenBank/DDBJ whole genome shotgun (WGS) entry which is preliminary data.</text>
</comment>
<dbReference type="Proteomes" id="UP000612055">
    <property type="component" value="Unassembled WGS sequence"/>
</dbReference>
<proteinExistence type="predicted"/>
<reference evidence="2" key="1">
    <citation type="journal article" date="2020" name="bioRxiv">
        <title>Comparative genomics of Chlamydomonas.</title>
        <authorList>
            <person name="Craig R.J."/>
            <person name="Hasan A.R."/>
            <person name="Ness R.W."/>
            <person name="Keightley P.D."/>
        </authorList>
    </citation>
    <scope>NUCLEOTIDE SEQUENCE</scope>
    <source>
        <strain evidence="2">CCAP 11/70</strain>
    </source>
</reference>
<feature type="compositionally biased region" description="Low complexity" evidence="1">
    <location>
        <begin position="472"/>
        <end position="481"/>
    </location>
</feature>
<dbReference type="SUPFAM" id="SSF81383">
    <property type="entry name" value="F-box domain"/>
    <property type="match status" value="1"/>
</dbReference>
<protein>
    <recommendedName>
        <fullName evidence="4">F-box domain-containing protein</fullName>
    </recommendedName>
</protein>
<evidence type="ECO:0000313" key="3">
    <source>
        <dbReference type="Proteomes" id="UP000612055"/>
    </source>
</evidence>
<sequence length="977" mass="95851">MLLALGDTTLPPTHTEPISSLPALVLEAIWSQLSYAARCSLRATCRALRRRVDEQLLRSAVALTAPPAPAGRNSGSTGAGSGPACGSSSGVGAAQSSPAPALDTVGGCGLLWQPGDDGVRLAALPSEAVRLLHLHPASPNDQHRTVQRGLCNPATHPDTSCSDSDSPERPFTVVLGGGPVTGTNAGPTGPSPRFCGLASLVLVQRASSTPPASPTGWASYGASVRHALPPPCAALLSAFGPSRALTRLALVGLTPGPTERDVEAIASSFPDLASLAILAAPAPNPGGRGPVAPPLTALRTCHLLRSLSLDLGRGGVVGPAARASLGLLTQLSSLTLGLGGGDDDPPPCSGAAGVGIGGRGAAAPMSPGGSPAREGCASGCGCGCGGAEGRAVLTGGGVAGSLYRLAWAGLRSLELRVVSFGACERRLLQAVAAGAEDAAACAAASAAAAEAVAAAGGGLAVGSPARRKSSESSEGSASGGCSWAKTSLSTQSSSSSASTCNHSPPPRSPAAAAAADTSTPTPTGLERLALRLMPSPAHAAPSSASFAATALGGSAGLGGAFGGGGLGGADVAATPSASLCYGPLALGAATSGQGGGVGWAQPSESEGMLAALRWMRGLRSLQLPDLLLTSAQQLRPLSVLTALTALRIGGVASGGVRPSANGPLAGLRRLAVEAECPAYGGGVPWWSVLCPSLERLTLTLQYGSSGGQLGARHDGAAGAAAAAAAEPLARALAAVAEVRLVLCAVTAWGSGAAAAGSTTAAAGRGSGDGLSALRRDLPVLLGAAAGSVRHLELYLDAPTEVASALPEDLLTPLTPPPLTAQAQRHRDGGSGGDYSPGLRSLRVLTVGGVWGLVLPAAPPAAASAAATLAALVCRRLAAVLRSATPPLGCLCVVVPGLWEAALVGQLGPGASEPQREAAATVEELARAAAEAGTRLCLCGVGGGVRAAVLRCWDRRGVGVVEGWCEGCRQDPPVHALP</sequence>
<keyword evidence="3" id="KW-1185">Reference proteome</keyword>
<dbReference type="AlphaFoldDB" id="A0A836C0X0"/>